<dbReference type="EMBL" id="JADIKF010000035">
    <property type="protein sequence ID" value="MBM7128808.1"/>
    <property type="molecule type" value="Genomic_DNA"/>
</dbReference>
<dbReference type="Pfam" id="PF02567">
    <property type="entry name" value="PhzC-PhzF"/>
    <property type="match status" value="1"/>
</dbReference>
<comment type="similarity">
    <text evidence="1">Belongs to the PhzF family.</text>
</comment>
<evidence type="ECO:0000256" key="2">
    <source>
        <dbReference type="ARBA" id="ARBA00023235"/>
    </source>
</evidence>
<keyword evidence="4" id="KW-1185">Reference proteome</keyword>
<dbReference type="InterPro" id="IPR003719">
    <property type="entry name" value="Phenazine_PhzF-like"/>
</dbReference>
<evidence type="ECO:0000256" key="1">
    <source>
        <dbReference type="ARBA" id="ARBA00008270"/>
    </source>
</evidence>
<dbReference type="SUPFAM" id="SSF54506">
    <property type="entry name" value="Diaminopimelate epimerase-like"/>
    <property type="match status" value="1"/>
</dbReference>
<proteinExistence type="inferred from homology"/>
<dbReference type="NCBIfam" id="NF007625">
    <property type="entry name" value="PRK10281.1"/>
    <property type="match status" value="1"/>
</dbReference>
<reference evidence="3" key="1">
    <citation type="submission" date="2020-10" db="EMBL/GenBank/DDBJ databases">
        <title>Phylogeny of dyella-like bacteria.</title>
        <authorList>
            <person name="Fu J."/>
        </authorList>
    </citation>
    <scope>NUCLEOTIDE SEQUENCE</scope>
    <source>
        <strain evidence="3">DHON07</strain>
    </source>
</reference>
<protein>
    <submittedName>
        <fullName evidence="3">PhzF family isomerase</fullName>
    </submittedName>
</protein>
<dbReference type="PANTHER" id="PTHR13774:SF39">
    <property type="entry name" value="BIOSYNTHESIS PROTEIN, PUTATIVE-RELATED"/>
    <property type="match status" value="1"/>
</dbReference>
<gene>
    <name evidence="3" type="ORF">ISS99_04665</name>
</gene>
<dbReference type="PIRSF" id="PIRSF016184">
    <property type="entry name" value="PhzC_PhzF"/>
    <property type="match status" value="1"/>
</dbReference>
<keyword evidence="2 3" id="KW-0413">Isomerase</keyword>
<comment type="caution">
    <text evidence="3">The sequence shown here is derived from an EMBL/GenBank/DDBJ whole genome shotgun (WGS) entry which is preliminary data.</text>
</comment>
<dbReference type="RefSeq" id="WP_204630422.1">
    <property type="nucleotide sequence ID" value="NZ_BSOC01000006.1"/>
</dbReference>
<accession>A0ABS2KC96</accession>
<name>A0ABS2KC96_9GAMM</name>
<dbReference type="PANTHER" id="PTHR13774">
    <property type="entry name" value="PHENAZINE BIOSYNTHESIS PROTEIN"/>
    <property type="match status" value="1"/>
</dbReference>
<sequence length="306" mass="32832">MQKSYRVYQVDAFTRERFKGNPAGVVPHADGLSEAQMQAMARELNNSETAFIFRPTGEDHDVQVRFFTPTTEVPICGHATIAAHYVRAVEGLVTQGTVRQLTGAGILNVSIERLGGSDYRIWMQQRAPFFGPALSAGDQVRLTTALGIAESDLGSGPIEIVSTGHSKVMIPLRSRAVLNELKPDLQALSAISRDIGCNGFYLFTLADPDEGVLAHGRMFAPAIGIAEDPVTGNANGPLGAYIVRHQLIPAHLWRTGLSCWMGQGEAIGRSGRVKVEVGIAPKSLLPVSVRIGGEAVLVFSADMQVS</sequence>
<organism evidence="3 4">
    <name type="scientific">Dyella mobilis</name>
    <dbReference type="NCBI Taxonomy" id="1849582"/>
    <lineage>
        <taxon>Bacteria</taxon>
        <taxon>Pseudomonadati</taxon>
        <taxon>Pseudomonadota</taxon>
        <taxon>Gammaproteobacteria</taxon>
        <taxon>Lysobacterales</taxon>
        <taxon>Rhodanobacteraceae</taxon>
        <taxon>Dyella</taxon>
    </lineage>
</organism>
<evidence type="ECO:0000313" key="3">
    <source>
        <dbReference type="EMBL" id="MBM7128808.1"/>
    </source>
</evidence>
<evidence type="ECO:0000313" key="4">
    <source>
        <dbReference type="Proteomes" id="UP001430193"/>
    </source>
</evidence>
<dbReference type="Gene3D" id="3.10.310.10">
    <property type="entry name" value="Diaminopimelate Epimerase, Chain A, domain 1"/>
    <property type="match status" value="2"/>
</dbReference>
<dbReference type="Proteomes" id="UP001430193">
    <property type="component" value="Unassembled WGS sequence"/>
</dbReference>
<dbReference type="GO" id="GO:0016853">
    <property type="term" value="F:isomerase activity"/>
    <property type="evidence" value="ECO:0007669"/>
    <property type="project" value="UniProtKB-KW"/>
</dbReference>
<dbReference type="NCBIfam" id="TIGR00654">
    <property type="entry name" value="PhzF_family"/>
    <property type="match status" value="1"/>
</dbReference>